<feature type="disulfide bond" evidence="5">
    <location>
        <begin position="431"/>
        <end position="441"/>
    </location>
</feature>
<keyword evidence="2" id="KW-0677">Repeat</keyword>
<proteinExistence type="predicted"/>
<keyword evidence="4" id="KW-0325">Glycoprotein</keyword>
<dbReference type="InterPro" id="IPR001190">
    <property type="entry name" value="SRCR"/>
</dbReference>
<dbReference type="GeneID" id="119739209"/>
<comment type="caution">
    <text evidence="5">Lacks conserved residue(s) required for the propagation of feature annotation.</text>
</comment>
<dbReference type="PANTHER" id="PTHR48071:SF18">
    <property type="entry name" value="DELETED IN MALIGNANT BRAIN TUMORS 1 PROTEIN-RELATED"/>
    <property type="match status" value="1"/>
</dbReference>
<keyword evidence="1 7" id="KW-0732">Signal</keyword>
<feature type="domain" description="SRCR" evidence="8">
    <location>
        <begin position="149"/>
        <end position="247"/>
    </location>
</feature>
<name>A0A914B243_PATMI</name>
<dbReference type="Gene3D" id="3.10.250.10">
    <property type="entry name" value="SRCR-like domain"/>
    <property type="match status" value="8"/>
</dbReference>
<evidence type="ECO:0000256" key="3">
    <source>
        <dbReference type="ARBA" id="ARBA00023157"/>
    </source>
</evidence>
<dbReference type="SUPFAM" id="SSF56487">
    <property type="entry name" value="SRCR-like"/>
    <property type="match status" value="8"/>
</dbReference>
<organism evidence="9 10">
    <name type="scientific">Patiria miniata</name>
    <name type="common">Bat star</name>
    <name type="synonym">Asterina miniata</name>
    <dbReference type="NCBI Taxonomy" id="46514"/>
    <lineage>
        <taxon>Eukaryota</taxon>
        <taxon>Metazoa</taxon>
        <taxon>Echinodermata</taxon>
        <taxon>Eleutherozoa</taxon>
        <taxon>Asterozoa</taxon>
        <taxon>Asteroidea</taxon>
        <taxon>Valvatacea</taxon>
        <taxon>Valvatida</taxon>
        <taxon>Asterinidae</taxon>
        <taxon>Patiria</taxon>
    </lineage>
</organism>
<evidence type="ECO:0000259" key="8">
    <source>
        <dbReference type="PROSITE" id="PS50287"/>
    </source>
</evidence>
<evidence type="ECO:0000313" key="9">
    <source>
        <dbReference type="EnsemblMetazoa" id="XP_038069983.1"/>
    </source>
</evidence>
<dbReference type="OMA" id="IGCQHSG"/>
<feature type="domain" description="SRCR" evidence="8">
    <location>
        <begin position="785"/>
        <end position="888"/>
    </location>
</feature>
<feature type="compositionally biased region" description="Pro residues" evidence="6">
    <location>
        <begin position="1015"/>
        <end position="1037"/>
    </location>
</feature>
<feature type="disulfide bond" evidence="5">
    <location>
        <begin position="638"/>
        <end position="648"/>
    </location>
</feature>
<feature type="compositionally biased region" description="Polar residues" evidence="6">
    <location>
        <begin position="963"/>
        <end position="977"/>
    </location>
</feature>
<dbReference type="PANTHER" id="PTHR48071">
    <property type="entry name" value="SRCR DOMAIN-CONTAINING PROTEIN"/>
    <property type="match status" value="1"/>
</dbReference>
<feature type="disulfide bond" evidence="5">
    <location>
        <begin position="857"/>
        <end position="867"/>
    </location>
</feature>
<dbReference type="RefSeq" id="XP_038069983.1">
    <property type="nucleotide sequence ID" value="XM_038214055.1"/>
</dbReference>
<dbReference type="OrthoDB" id="536948at2759"/>
<evidence type="ECO:0000256" key="1">
    <source>
        <dbReference type="ARBA" id="ARBA00022729"/>
    </source>
</evidence>
<feature type="domain" description="SRCR" evidence="8">
    <location>
        <begin position="676"/>
        <end position="774"/>
    </location>
</feature>
<feature type="disulfide bond" evidence="5">
    <location>
        <begin position="745"/>
        <end position="755"/>
    </location>
</feature>
<dbReference type="Proteomes" id="UP000887568">
    <property type="component" value="Unplaced"/>
</dbReference>
<protein>
    <recommendedName>
        <fullName evidence="8">SRCR domain-containing protein</fullName>
    </recommendedName>
</protein>
<feature type="region of interest" description="Disordered" evidence="6">
    <location>
        <begin position="926"/>
        <end position="983"/>
    </location>
</feature>
<feature type="chain" id="PRO_5036812635" description="SRCR domain-containing protein" evidence="7">
    <location>
        <begin position="33"/>
        <end position="1055"/>
    </location>
</feature>
<accession>A0A914B243</accession>
<dbReference type="PROSITE" id="PS50287">
    <property type="entry name" value="SRCR_2"/>
    <property type="match status" value="8"/>
</dbReference>
<evidence type="ECO:0000256" key="4">
    <source>
        <dbReference type="ARBA" id="ARBA00023180"/>
    </source>
</evidence>
<feature type="domain" description="SRCR" evidence="8">
    <location>
        <begin position="465"/>
        <end position="563"/>
    </location>
</feature>
<reference evidence="9" key="1">
    <citation type="submission" date="2022-11" db="UniProtKB">
        <authorList>
            <consortium name="EnsemblMetazoa"/>
        </authorList>
    </citation>
    <scope>IDENTIFICATION</scope>
</reference>
<feature type="compositionally biased region" description="Low complexity" evidence="6">
    <location>
        <begin position="927"/>
        <end position="938"/>
    </location>
</feature>
<sequence>MFINMATLQEWTRLSLALTTIFLLLNTDGANGQVEYSIRLVGGSSYLEGRVEVYVDGSWGTVCDDNWDLSDATVVCRQLGYGNALYARSAAYFGRGSGPIKYDEVNCLGDESMLHLCPLLTIDDCGHYEDAGVVCSAPSPTLSSNSSIIRLVGSADTFQGRVEVYVDGAWGTVCDDEWDINDASVVCRQLGYTGAISAPGSASFGAGSVPIALDNVRCTGRESRLQDCESASTNDCNHNKDAGVVCAMEYSIRLVGGSNYLEGRVEVYLDGSWGTVCDDLWDLSDATVVCRQLGYGNALYARLSASFGQGSGPIKFDDVNCQGDESMLHLCQFSSTNNCRHHEDAGVVCSAPSPTLSSNSSIRLVGSGDPFRGRVEVYVDGAWGTVCDDEWDINDASVVCRQLGYTGAISAPGSASFGAGSVPIALDNVRCTGRESRLQDCESASTNNCNHNKDAGVVCASTILIRLVGGTSIREGRVEVLLNGDWGTVCDDGWGLTDAKVVCRQLGFAGALSAHSLAHFGQGTVPIAMDDVQCTGSESRLTDCSFQTSHNCDHHEDAGVICIEAGFAIRLVGGSSETQGRVEVYLNGIWGTICDDGWGLDDARVVCRQLGYSNAIRAVSSARFGQGSGDIFFNDVACTGSETSLLDCVKSTVNNCGHGEDAGVICGTSGSDTSTIRLADGYSALDGRVEVYIGGLWGTVCDDDWDLADATVVCRQLGYGDALTAPGEAFYGPGTGSIVFDEVNCRGTELTIQDCAYSTIDNCQHGEDASVSCSSSFAAYEFGKVRLVEGNSKYDGYVEIYYKQQWGTICNDQWDKTDADVVCKELGHEFAISTSDASEYDTGRSSTKPIWLDDVFCGGSETRLVYCNHGQWDSNYCSHGEDVWVKCNGAPGLVSGTTIGLVCGLVGSCILLCVCCILCCCKSKKGPANSTTAAPSTTYSQVPTGGSDPGAPPVVHYHPPQQYIHQPSQPMQPSAHQLSDAEAPPPTYELVISQPTKFPLVTGAVFEIPQQPSDPAYPPAPLPPGQNPPSAPNPAVPQPQVISNPMYLDADDVIT</sequence>
<feature type="domain" description="SRCR" evidence="8">
    <location>
        <begin position="252"/>
        <end position="350"/>
    </location>
</feature>
<feature type="region of interest" description="Disordered" evidence="6">
    <location>
        <begin position="1009"/>
        <end position="1055"/>
    </location>
</feature>
<dbReference type="PRINTS" id="PR00258">
    <property type="entry name" value="SPERACTRCPTR"/>
</dbReference>
<feature type="signal peptide" evidence="7">
    <location>
        <begin position="1"/>
        <end position="32"/>
    </location>
</feature>
<dbReference type="AlphaFoldDB" id="A0A914B243"/>
<evidence type="ECO:0000256" key="2">
    <source>
        <dbReference type="ARBA" id="ARBA00022737"/>
    </source>
</evidence>
<feature type="disulfide bond" evidence="5">
    <location>
        <begin position="534"/>
        <end position="544"/>
    </location>
</feature>
<dbReference type="Pfam" id="PF00530">
    <property type="entry name" value="SRCR"/>
    <property type="match status" value="8"/>
</dbReference>
<keyword evidence="3 5" id="KW-1015">Disulfide bond</keyword>
<evidence type="ECO:0000256" key="5">
    <source>
        <dbReference type="PROSITE-ProRule" id="PRU00196"/>
    </source>
</evidence>
<evidence type="ECO:0000256" key="7">
    <source>
        <dbReference type="SAM" id="SignalP"/>
    </source>
</evidence>
<feature type="domain" description="SRCR" evidence="8">
    <location>
        <begin position="362"/>
        <end position="460"/>
    </location>
</feature>
<dbReference type="SMART" id="SM00202">
    <property type="entry name" value="SR"/>
    <property type="match status" value="8"/>
</dbReference>
<evidence type="ECO:0000313" key="10">
    <source>
        <dbReference type="Proteomes" id="UP000887568"/>
    </source>
</evidence>
<feature type="disulfide bond" evidence="5">
    <location>
        <begin position="218"/>
        <end position="228"/>
    </location>
</feature>
<dbReference type="PROSITE" id="PS00420">
    <property type="entry name" value="SRCR_1"/>
    <property type="match status" value="6"/>
</dbReference>
<feature type="domain" description="SRCR" evidence="8">
    <location>
        <begin position="38"/>
        <end position="136"/>
    </location>
</feature>
<keyword evidence="10" id="KW-1185">Reference proteome</keyword>
<dbReference type="InterPro" id="IPR036772">
    <property type="entry name" value="SRCR-like_dom_sf"/>
</dbReference>
<feature type="disulfide bond" evidence="5">
    <location>
        <begin position="321"/>
        <end position="331"/>
    </location>
</feature>
<feature type="disulfide bond" evidence="5">
    <location>
        <begin position="107"/>
        <end position="117"/>
    </location>
</feature>
<dbReference type="GO" id="GO:0016020">
    <property type="term" value="C:membrane"/>
    <property type="evidence" value="ECO:0007669"/>
    <property type="project" value="InterPro"/>
</dbReference>
<evidence type="ECO:0000256" key="6">
    <source>
        <dbReference type="SAM" id="MobiDB-lite"/>
    </source>
</evidence>
<feature type="domain" description="SRCR" evidence="8">
    <location>
        <begin position="569"/>
        <end position="667"/>
    </location>
</feature>
<dbReference type="EnsemblMetazoa" id="XM_038214055.1">
    <property type="protein sequence ID" value="XP_038069983.1"/>
    <property type="gene ID" value="LOC119739209"/>
</dbReference>
<dbReference type="FunFam" id="3.10.250.10:FF:000006">
    <property type="entry name" value="neurotrypsin isoform X2"/>
    <property type="match status" value="8"/>
</dbReference>